<protein>
    <submittedName>
        <fullName evidence="2">Uncharacterized protein</fullName>
    </submittedName>
</protein>
<dbReference type="EMBL" id="WSUT01000005">
    <property type="protein sequence ID" value="MWC43669.1"/>
    <property type="molecule type" value="Genomic_DNA"/>
</dbReference>
<name>A0A1G7KKC1_9SPHN</name>
<dbReference type="EMBL" id="FNBI01000003">
    <property type="protein sequence ID" value="SDF37586.1"/>
    <property type="molecule type" value="Genomic_DNA"/>
</dbReference>
<organism evidence="2 3">
    <name type="scientific">Sphingomonas carotinifaciens</name>
    <dbReference type="NCBI Taxonomy" id="1166323"/>
    <lineage>
        <taxon>Bacteria</taxon>
        <taxon>Pseudomonadati</taxon>
        <taxon>Pseudomonadota</taxon>
        <taxon>Alphaproteobacteria</taxon>
        <taxon>Sphingomonadales</taxon>
        <taxon>Sphingomonadaceae</taxon>
        <taxon>Sphingomonas</taxon>
    </lineage>
</organism>
<keyword evidence="3" id="KW-1185">Reference proteome</keyword>
<gene>
    <name evidence="1" type="ORF">GQR91_08350</name>
    <name evidence="2" type="ORF">SAMN05216557_103152</name>
</gene>
<reference evidence="2 3" key="1">
    <citation type="submission" date="2016-10" db="EMBL/GenBank/DDBJ databases">
        <authorList>
            <person name="Varghese N."/>
            <person name="Submissions S."/>
        </authorList>
    </citation>
    <scope>NUCLEOTIDE SEQUENCE [LARGE SCALE GENOMIC DNA]</scope>
    <source>
        <strain evidence="2 3">S7-754</strain>
    </source>
</reference>
<dbReference type="Proteomes" id="UP000436801">
    <property type="component" value="Unassembled WGS sequence"/>
</dbReference>
<accession>A0A1G7KKC1</accession>
<dbReference type="RefSeq" id="WP_149682120.1">
    <property type="nucleotide sequence ID" value="NZ_FNBI01000003.1"/>
</dbReference>
<evidence type="ECO:0000313" key="1">
    <source>
        <dbReference type="EMBL" id="MWC43669.1"/>
    </source>
</evidence>
<evidence type="ECO:0000313" key="4">
    <source>
        <dbReference type="Proteomes" id="UP000436801"/>
    </source>
</evidence>
<dbReference type="Proteomes" id="UP000323502">
    <property type="component" value="Unassembled WGS sequence"/>
</dbReference>
<dbReference type="AlphaFoldDB" id="A0A1G7KKC1"/>
<reference evidence="1 4" key="2">
    <citation type="submission" date="2019-12" db="EMBL/GenBank/DDBJ databases">
        <authorList>
            <person name="Zheng J."/>
        </authorList>
    </citation>
    <scope>NUCLEOTIDE SEQUENCE [LARGE SCALE GENOMIC DNA]</scope>
    <source>
        <strain evidence="1 4">DSM 27347</strain>
    </source>
</reference>
<evidence type="ECO:0000313" key="2">
    <source>
        <dbReference type="EMBL" id="SDF37586.1"/>
    </source>
</evidence>
<proteinExistence type="predicted"/>
<sequence>MPFRLEAERLTLIELEQQDILHAIDAALDALRYFEGPVMSDLGRFDDPLRANRQLIAARQALAEASEALHRTYPELAAAPR</sequence>
<evidence type="ECO:0000313" key="3">
    <source>
        <dbReference type="Proteomes" id="UP000323502"/>
    </source>
</evidence>